<feature type="compositionally biased region" description="Polar residues" evidence="3">
    <location>
        <begin position="310"/>
        <end position="326"/>
    </location>
</feature>
<feature type="domain" description="Fcf2 pre-rRNA processing C-terminal" evidence="4">
    <location>
        <begin position="707"/>
        <end position="799"/>
    </location>
</feature>
<feature type="compositionally biased region" description="Low complexity" evidence="3">
    <location>
        <begin position="131"/>
        <end position="148"/>
    </location>
</feature>
<dbReference type="Proteomes" id="UP000192220">
    <property type="component" value="Unplaced"/>
</dbReference>
<feature type="compositionally biased region" description="Basic and acidic residues" evidence="3">
    <location>
        <begin position="581"/>
        <end position="592"/>
    </location>
</feature>
<feature type="compositionally biased region" description="Low complexity" evidence="3">
    <location>
        <begin position="327"/>
        <end position="340"/>
    </location>
</feature>
<feature type="region of interest" description="Disordered" evidence="3">
    <location>
        <begin position="682"/>
        <end position="702"/>
    </location>
</feature>
<dbReference type="AlphaFoldDB" id="A0A2I4BPJ4"/>
<dbReference type="CTD" id="30836"/>
<feature type="compositionally biased region" description="Acidic residues" evidence="3">
    <location>
        <begin position="437"/>
        <end position="452"/>
    </location>
</feature>
<dbReference type="InParanoid" id="A0A2I4BPJ4"/>
<sequence>MVATRSGLRVDSSSETTQKNSSSVQATPSAGRRTRSTAQQAEGRVQQTCEEPSSQLSLTPVTSTKRCTRKSRLHSPPLPSTPVDSVHDADVSDVESACSAVSTTAPPVTRSRVKTRLLRAGSLEHEEISEVESCSSVASTSKSGLRSSRSTRRKLAPQSSDSAPAERDVKPDLGSEAESCSSVMSKSQRVPRGQKKAPLTRSCVKLQTVGSEVSDSDSCTSSSLGRASRRRPRPIPISLEDMSESSQSPQTGRQTRATGRKAAAPVDVTETPSYDSEGFESGPTYSLSRNNKKQPTGRKAEDSEIEAMDISSSFGSPCSTQSGETPSSSRANSRTSSRGRLASRRSARKPVSVPEVTAESADCRLESTLTAGDEDRTLLEEGHLQTSEGVNDPCSSDADTQIENRDVPNTSAEESHISAPACAEKADEESAVITKDQEEELSPEDKDEDASDVEMMQETVPPSERAQPSPSVAVTTPEEASETTEEVVEKQEAADVTEEEEEVSRLKTDTQKVVEDPVQSTKTVSLLDSSDDDDDDSGEEQECEEEEEKRGGPSNMSAESVKGLFMIDTRPGQDADELYYREDEEVTNKTHQEEEEEDEEFVDEEEEEDDEDTQILFSSRSAHLKEMSSRIDPGIRVKELGGLYISFDGSKSKPVSSSLPKLKEKKNLDEVMKKSVIGPDFEKKDAVPPYSESKQALKLKHRAEREMSTGDGWFNMKAPELTQELKGDLKVLKMRGSLDPKRFYKKNDRDGFPKYFQIGTVVDNSADFYHSQIPKKERKRTMVEELLADADFRHKNKKRYQQIMAEKAALGADRRRRKKKFHKK</sequence>
<evidence type="ECO:0000256" key="1">
    <source>
        <dbReference type="ARBA" id="ARBA00004604"/>
    </source>
</evidence>
<feature type="compositionally biased region" description="Basic and acidic residues" evidence="3">
    <location>
        <begin position="164"/>
        <end position="173"/>
    </location>
</feature>
<dbReference type="InterPro" id="IPR014810">
    <property type="entry name" value="Fcf2_C"/>
</dbReference>
<feature type="compositionally biased region" description="Low complexity" evidence="3">
    <location>
        <begin position="211"/>
        <end position="226"/>
    </location>
</feature>
<feature type="compositionally biased region" description="Polar residues" evidence="3">
    <location>
        <begin position="36"/>
        <end position="65"/>
    </location>
</feature>
<evidence type="ECO:0000256" key="3">
    <source>
        <dbReference type="SAM" id="MobiDB-lite"/>
    </source>
</evidence>
<accession>A0A2I4BPJ4</accession>
<feature type="region of interest" description="Disordered" evidence="3">
    <location>
        <begin position="581"/>
        <end position="614"/>
    </location>
</feature>
<protein>
    <submittedName>
        <fullName evidence="6">Deoxynucleotidyltransferase terminal-interacting protein 2</fullName>
    </submittedName>
</protein>
<keyword evidence="2" id="KW-0539">Nucleus</keyword>
<evidence type="ECO:0000313" key="5">
    <source>
        <dbReference type="Proteomes" id="UP000192220"/>
    </source>
</evidence>
<dbReference type="RefSeq" id="XP_013869675.1">
    <property type="nucleotide sequence ID" value="XM_014014221.1"/>
</dbReference>
<dbReference type="GO" id="GO:0003723">
    <property type="term" value="F:RNA binding"/>
    <property type="evidence" value="ECO:0007669"/>
    <property type="project" value="TreeGrafter"/>
</dbReference>
<feature type="compositionally biased region" description="Acidic residues" evidence="3">
    <location>
        <begin position="529"/>
        <end position="547"/>
    </location>
</feature>
<comment type="subcellular location">
    <subcellularLocation>
        <location evidence="1">Nucleus</location>
        <location evidence="1">Nucleolus</location>
    </subcellularLocation>
</comment>
<dbReference type="GO" id="GO:0005730">
    <property type="term" value="C:nucleolus"/>
    <property type="evidence" value="ECO:0007669"/>
    <property type="project" value="UniProtKB-SubCell"/>
</dbReference>
<gene>
    <name evidence="6" type="primary">dnttip2</name>
</gene>
<dbReference type="OrthoDB" id="427886at2759"/>
<dbReference type="GeneID" id="106521578"/>
<feature type="compositionally biased region" description="Low complexity" evidence="3">
    <location>
        <begin position="13"/>
        <end position="23"/>
    </location>
</feature>
<organism evidence="5 6">
    <name type="scientific">Austrofundulus limnaeus</name>
    <name type="common">Annual killifish</name>
    <dbReference type="NCBI Taxonomy" id="52670"/>
    <lineage>
        <taxon>Eukaryota</taxon>
        <taxon>Metazoa</taxon>
        <taxon>Chordata</taxon>
        <taxon>Craniata</taxon>
        <taxon>Vertebrata</taxon>
        <taxon>Euteleostomi</taxon>
        <taxon>Actinopterygii</taxon>
        <taxon>Neopterygii</taxon>
        <taxon>Teleostei</taxon>
        <taxon>Neoteleostei</taxon>
        <taxon>Acanthomorphata</taxon>
        <taxon>Ovalentaria</taxon>
        <taxon>Atherinomorphae</taxon>
        <taxon>Cyprinodontiformes</taxon>
        <taxon>Rivulidae</taxon>
        <taxon>Austrofundulus</taxon>
    </lineage>
</organism>
<feature type="region of interest" description="Disordered" evidence="3">
    <location>
        <begin position="1"/>
        <end position="89"/>
    </location>
</feature>
<dbReference type="STRING" id="52670.A0A2I4BPJ4"/>
<feature type="compositionally biased region" description="Acidic residues" evidence="3">
    <location>
        <begin position="593"/>
        <end position="613"/>
    </location>
</feature>
<dbReference type="PANTHER" id="PTHR21686">
    <property type="entry name" value="DEOXYNUCLEOTIDYLTRANSFERASE TERMINAL-INTERACTING PROTEIN 2"/>
    <property type="match status" value="1"/>
</dbReference>
<dbReference type="GO" id="GO:0006396">
    <property type="term" value="P:RNA processing"/>
    <property type="evidence" value="ECO:0007669"/>
    <property type="project" value="TreeGrafter"/>
</dbReference>
<dbReference type="KEGG" id="alim:106521578"/>
<evidence type="ECO:0000313" key="6">
    <source>
        <dbReference type="RefSeq" id="XP_013869675.1"/>
    </source>
</evidence>
<feature type="region of interest" description="Disordered" evidence="3">
    <location>
        <begin position="120"/>
        <end position="564"/>
    </location>
</feature>
<dbReference type="Pfam" id="PF08698">
    <property type="entry name" value="Fcf2"/>
    <property type="match status" value="1"/>
</dbReference>
<dbReference type="InterPro" id="IPR039883">
    <property type="entry name" value="Fcf2/DNTTIP2"/>
</dbReference>
<dbReference type="PANTHER" id="PTHR21686:SF12">
    <property type="entry name" value="DEOXYNUCLEOTIDYLTRANSFERASE TERMINAL-INTERACTING PROTEIN 2"/>
    <property type="match status" value="1"/>
</dbReference>
<evidence type="ECO:0000256" key="2">
    <source>
        <dbReference type="ARBA" id="ARBA00023242"/>
    </source>
</evidence>
<feature type="compositionally biased region" description="Polar residues" evidence="3">
    <location>
        <begin position="518"/>
        <end position="527"/>
    </location>
</feature>
<keyword evidence="5" id="KW-1185">Reference proteome</keyword>
<evidence type="ECO:0000259" key="4">
    <source>
        <dbReference type="Pfam" id="PF08698"/>
    </source>
</evidence>
<reference evidence="6" key="1">
    <citation type="submission" date="2025-08" db="UniProtKB">
        <authorList>
            <consortium name="RefSeq"/>
        </authorList>
    </citation>
    <scope>IDENTIFICATION</scope>
    <source>
        <strain evidence="6">Quisiro</strain>
        <tissue evidence="6">Liver</tissue>
    </source>
</reference>
<feature type="compositionally biased region" description="Basic and acidic residues" evidence="3">
    <location>
        <begin position="373"/>
        <end position="383"/>
    </location>
</feature>
<name>A0A2I4BPJ4_AUSLI</name>
<feature type="compositionally biased region" description="Polar residues" evidence="3">
    <location>
        <begin position="244"/>
        <end position="257"/>
    </location>
</feature>
<feature type="compositionally biased region" description="Polar residues" evidence="3">
    <location>
        <begin position="178"/>
        <end position="188"/>
    </location>
</feature>
<feature type="compositionally biased region" description="Basic and acidic residues" evidence="3">
    <location>
        <begin position="503"/>
        <end position="515"/>
    </location>
</feature>
<proteinExistence type="predicted"/>
<feature type="compositionally biased region" description="Polar residues" evidence="3">
    <location>
        <begin position="384"/>
        <end position="412"/>
    </location>
</feature>